<organism evidence="1 2">
    <name type="scientific">Striga asiatica</name>
    <name type="common">Asiatic witchweed</name>
    <name type="synonym">Buchnera asiatica</name>
    <dbReference type="NCBI Taxonomy" id="4170"/>
    <lineage>
        <taxon>Eukaryota</taxon>
        <taxon>Viridiplantae</taxon>
        <taxon>Streptophyta</taxon>
        <taxon>Embryophyta</taxon>
        <taxon>Tracheophyta</taxon>
        <taxon>Spermatophyta</taxon>
        <taxon>Magnoliopsida</taxon>
        <taxon>eudicotyledons</taxon>
        <taxon>Gunneridae</taxon>
        <taxon>Pentapetalae</taxon>
        <taxon>asterids</taxon>
        <taxon>lamiids</taxon>
        <taxon>Lamiales</taxon>
        <taxon>Orobanchaceae</taxon>
        <taxon>Buchnereae</taxon>
        <taxon>Striga</taxon>
    </lineage>
</organism>
<protein>
    <submittedName>
        <fullName evidence="1">Ankyrin repeat domain protein</fullName>
    </submittedName>
</protein>
<comment type="caution">
    <text evidence="1">The sequence shown here is derived from an EMBL/GenBank/DDBJ whole genome shotgun (WGS) entry which is preliminary data.</text>
</comment>
<proteinExistence type="predicted"/>
<accession>A0A5A7PRR8</accession>
<gene>
    <name evidence="1" type="ORF">STAS_11571</name>
</gene>
<evidence type="ECO:0000313" key="1">
    <source>
        <dbReference type="EMBL" id="GER35301.1"/>
    </source>
</evidence>
<evidence type="ECO:0000313" key="2">
    <source>
        <dbReference type="Proteomes" id="UP000325081"/>
    </source>
</evidence>
<reference evidence="2" key="1">
    <citation type="journal article" date="2019" name="Curr. Biol.">
        <title>Genome Sequence of Striga asiatica Provides Insight into the Evolution of Plant Parasitism.</title>
        <authorList>
            <person name="Yoshida S."/>
            <person name="Kim S."/>
            <person name="Wafula E.K."/>
            <person name="Tanskanen J."/>
            <person name="Kim Y.M."/>
            <person name="Honaas L."/>
            <person name="Yang Z."/>
            <person name="Spallek T."/>
            <person name="Conn C.E."/>
            <person name="Ichihashi Y."/>
            <person name="Cheong K."/>
            <person name="Cui S."/>
            <person name="Der J.P."/>
            <person name="Gundlach H."/>
            <person name="Jiao Y."/>
            <person name="Hori C."/>
            <person name="Ishida J.K."/>
            <person name="Kasahara H."/>
            <person name="Kiba T."/>
            <person name="Kim M.S."/>
            <person name="Koo N."/>
            <person name="Laohavisit A."/>
            <person name="Lee Y.H."/>
            <person name="Lumba S."/>
            <person name="McCourt P."/>
            <person name="Mortimer J.C."/>
            <person name="Mutuku J.M."/>
            <person name="Nomura T."/>
            <person name="Sasaki-Sekimoto Y."/>
            <person name="Seto Y."/>
            <person name="Wang Y."/>
            <person name="Wakatake T."/>
            <person name="Sakakibara H."/>
            <person name="Demura T."/>
            <person name="Yamaguchi S."/>
            <person name="Yoneyama K."/>
            <person name="Manabe R.I."/>
            <person name="Nelson D.C."/>
            <person name="Schulman A.H."/>
            <person name="Timko M.P."/>
            <person name="dePamphilis C.W."/>
            <person name="Choi D."/>
            <person name="Shirasu K."/>
        </authorList>
    </citation>
    <scope>NUCLEOTIDE SEQUENCE [LARGE SCALE GENOMIC DNA]</scope>
    <source>
        <strain evidence="2">cv. UVA1</strain>
    </source>
</reference>
<name>A0A5A7PRR8_STRAF</name>
<dbReference type="AlphaFoldDB" id="A0A5A7PRR8"/>
<dbReference type="Proteomes" id="UP000325081">
    <property type="component" value="Unassembled WGS sequence"/>
</dbReference>
<keyword evidence="2" id="KW-1185">Reference proteome</keyword>
<dbReference type="EMBL" id="BKCP01004961">
    <property type="protein sequence ID" value="GER35301.1"/>
    <property type="molecule type" value="Genomic_DNA"/>
</dbReference>
<sequence length="181" mass="20006">MKAAIRFCEESIPNGALEGGARRTTAEVKDGDGMVVSAAEGRVGVVRVVVVSRREHIISNLGGLPFSDGTPTPSFPPVRRRIPKIARGDLMVGFEKRRLDGREAFCKERRRWRATATLSAELIAIGGNHIIAECGEEIVADVGPEFRAENHLPNSISFAMVREYVNRVCTCYSYFHYEVVN</sequence>